<organism evidence="2 3">
    <name type="scientific">Anabarilius grahami</name>
    <name type="common">Kanglang fish</name>
    <name type="synonym">Barilius grahami</name>
    <dbReference type="NCBI Taxonomy" id="495550"/>
    <lineage>
        <taxon>Eukaryota</taxon>
        <taxon>Metazoa</taxon>
        <taxon>Chordata</taxon>
        <taxon>Craniata</taxon>
        <taxon>Vertebrata</taxon>
        <taxon>Euteleostomi</taxon>
        <taxon>Actinopterygii</taxon>
        <taxon>Neopterygii</taxon>
        <taxon>Teleostei</taxon>
        <taxon>Ostariophysi</taxon>
        <taxon>Cypriniformes</taxon>
        <taxon>Xenocyprididae</taxon>
        <taxon>Xenocypridinae</taxon>
        <taxon>Xenocypridinae incertae sedis</taxon>
        <taxon>Anabarilius</taxon>
    </lineage>
</organism>
<feature type="compositionally biased region" description="Low complexity" evidence="1">
    <location>
        <begin position="255"/>
        <end position="267"/>
    </location>
</feature>
<gene>
    <name evidence="2" type="ORF">DPX16_2493</name>
</gene>
<dbReference type="Proteomes" id="UP000281406">
    <property type="component" value="Unassembled WGS sequence"/>
</dbReference>
<evidence type="ECO:0000313" key="3">
    <source>
        <dbReference type="Proteomes" id="UP000281406"/>
    </source>
</evidence>
<protein>
    <submittedName>
        <fullName evidence="2">Uncharacterized protein</fullName>
    </submittedName>
</protein>
<name>A0A3N0XPF8_ANAGA</name>
<feature type="compositionally biased region" description="Polar residues" evidence="1">
    <location>
        <begin position="27"/>
        <end position="40"/>
    </location>
</feature>
<feature type="region of interest" description="Disordered" evidence="1">
    <location>
        <begin position="255"/>
        <end position="279"/>
    </location>
</feature>
<dbReference type="AlphaFoldDB" id="A0A3N0XPF8"/>
<accession>A0A3N0XPF8</accession>
<sequence>MPSGDELCGAGLQRVSETKDNPAQKAGHTTTVQKSENQGETNREHDTRTACNELTKTTRRHAPFITSTNKTWLETDRNQTIKGDAHTIIHSPTYTHNKHTRLSTICNQRIYPIGMSSGLYIITVKLTQGSSTVSSIWSRPKFPTCPKSRPMKDLSSSRNLCHNPLALGTIFLQSNGIISGGRQPKQTGLCMPKRRGLSPRPNHPRSPSVYFPTPAHSIIIVIEKWTIRQPSTKLEYRTMPPFPANDRAFFQRQAAAAGLQQAAPQRRSSSLPAHTLHPIGSTPQEAQFKSFSSSFLNFHSHSIWINVDRGDCFCDLPF</sequence>
<dbReference type="EMBL" id="RJVU01066953">
    <property type="protein sequence ID" value="ROI88006.1"/>
    <property type="molecule type" value="Genomic_DNA"/>
</dbReference>
<reference evidence="2 3" key="1">
    <citation type="submission" date="2018-10" db="EMBL/GenBank/DDBJ databases">
        <title>Genome assembly for a Yunnan-Guizhou Plateau 3E fish, Anabarilius grahami (Regan), and its evolutionary and genetic applications.</title>
        <authorList>
            <person name="Jiang W."/>
        </authorList>
    </citation>
    <scope>NUCLEOTIDE SEQUENCE [LARGE SCALE GENOMIC DNA]</scope>
    <source>
        <strain evidence="2">AG-KIZ</strain>
        <tissue evidence="2">Muscle</tissue>
    </source>
</reference>
<feature type="region of interest" description="Disordered" evidence="1">
    <location>
        <begin position="1"/>
        <end position="62"/>
    </location>
</feature>
<proteinExistence type="predicted"/>
<comment type="caution">
    <text evidence="2">The sequence shown here is derived from an EMBL/GenBank/DDBJ whole genome shotgun (WGS) entry which is preliminary data.</text>
</comment>
<keyword evidence="3" id="KW-1185">Reference proteome</keyword>
<evidence type="ECO:0000256" key="1">
    <source>
        <dbReference type="SAM" id="MobiDB-lite"/>
    </source>
</evidence>
<evidence type="ECO:0000313" key="2">
    <source>
        <dbReference type="EMBL" id="ROI88006.1"/>
    </source>
</evidence>